<sequence length="145" mass="16549">MSDMTAAVDTVYQNWCKAWRTLDTDLMLSLFDLQSDDLAYQSEENEGPLVGGEALTTYWNRATEFLKEIPTWEPLVKKIVVIGDSAFIYTKLQTSLLTSIFPEAYEGELRATLGLVKRGDDWRIIQYHESRQLDLAKEMGFALDA</sequence>
<gene>
    <name evidence="2" type="ORF">E4680_12610</name>
</gene>
<keyword evidence="3" id="KW-1185">Reference proteome</keyword>
<dbReference type="SUPFAM" id="SSF54427">
    <property type="entry name" value="NTF2-like"/>
    <property type="match status" value="1"/>
</dbReference>
<dbReference type="EMBL" id="SRIO01000024">
    <property type="protein sequence ID" value="TFZ81412.1"/>
    <property type="molecule type" value="Genomic_DNA"/>
</dbReference>
<reference evidence="2 3" key="1">
    <citation type="journal article" date="2019" name="ISME J.">
        <title>Candidatus Macondimonas diazotrophica, a novel gammaproteobacterial genus dominating crude-oil-contaminated coastal sediments.</title>
        <authorList>
            <person name="Karthikeyan S."/>
            <person name="Konstantinidis K."/>
        </authorList>
    </citation>
    <scope>NUCLEOTIDE SEQUENCE [LARGE SCALE GENOMIC DNA]</scope>
    <source>
        <strain evidence="2 3">KTK01</strain>
    </source>
</reference>
<proteinExistence type="predicted"/>
<feature type="domain" description="SnoaL-like" evidence="1">
    <location>
        <begin position="8"/>
        <end position="130"/>
    </location>
</feature>
<evidence type="ECO:0000313" key="2">
    <source>
        <dbReference type="EMBL" id="TFZ81412.1"/>
    </source>
</evidence>
<evidence type="ECO:0000313" key="3">
    <source>
        <dbReference type="Proteomes" id="UP000297890"/>
    </source>
</evidence>
<dbReference type="Proteomes" id="UP000297890">
    <property type="component" value="Unassembled WGS sequence"/>
</dbReference>
<dbReference type="OrthoDB" id="1551077at2"/>
<organism evidence="2 3">
    <name type="scientific">Candidatus Macondimonas diazotrophica</name>
    <dbReference type="NCBI Taxonomy" id="2305248"/>
    <lineage>
        <taxon>Bacteria</taxon>
        <taxon>Pseudomonadati</taxon>
        <taxon>Pseudomonadota</taxon>
        <taxon>Gammaproteobacteria</taxon>
        <taxon>Chromatiales</taxon>
        <taxon>Ectothiorhodospiraceae</taxon>
        <taxon>Candidatus Macondimonas</taxon>
    </lineage>
</organism>
<name>A0A4Z0F618_9GAMM</name>
<accession>A0A4Z0F618</accession>
<dbReference type="Gene3D" id="3.10.450.50">
    <property type="match status" value="1"/>
</dbReference>
<dbReference type="AlphaFoldDB" id="A0A4Z0F618"/>
<evidence type="ECO:0000259" key="1">
    <source>
        <dbReference type="Pfam" id="PF13474"/>
    </source>
</evidence>
<dbReference type="InterPro" id="IPR032710">
    <property type="entry name" value="NTF2-like_dom_sf"/>
</dbReference>
<dbReference type="RefSeq" id="WP_135282777.1">
    <property type="nucleotide sequence ID" value="NZ_SRIO01000024.1"/>
</dbReference>
<dbReference type="InterPro" id="IPR037401">
    <property type="entry name" value="SnoaL-like"/>
</dbReference>
<protein>
    <recommendedName>
        <fullName evidence="1">SnoaL-like domain-containing protein</fullName>
    </recommendedName>
</protein>
<dbReference type="Pfam" id="PF13474">
    <property type="entry name" value="SnoaL_3"/>
    <property type="match status" value="1"/>
</dbReference>
<comment type="caution">
    <text evidence="2">The sequence shown here is derived from an EMBL/GenBank/DDBJ whole genome shotgun (WGS) entry which is preliminary data.</text>
</comment>